<feature type="compositionally biased region" description="Polar residues" evidence="1">
    <location>
        <begin position="1"/>
        <end position="12"/>
    </location>
</feature>
<dbReference type="Pfam" id="PF00122">
    <property type="entry name" value="E1-E2_ATPase"/>
    <property type="match status" value="1"/>
</dbReference>
<evidence type="ECO:0000313" key="4">
    <source>
        <dbReference type="Proteomes" id="UP000789570"/>
    </source>
</evidence>
<feature type="region of interest" description="Disordered" evidence="1">
    <location>
        <begin position="1"/>
        <end position="33"/>
    </location>
</feature>
<dbReference type="Gene3D" id="2.70.150.10">
    <property type="entry name" value="Calcium-transporting ATPase, cytoplasmic transduction domain A"/>
    <property type="match status" value="1"/>
</dbReference>
<evidence type="ECO:0000259" key="2">
    <source>
        <dbReference type="Pfam" id="PF00122"/>
    </source>
</evidence>
<feature type="domain" description="P-type ATPase A" evidence="2">
    <location>
        <begin position="5"/>
        <end position="45"/>
    </location>
</feature>
<dbReference type="InterPro" id="IPR008250">
    <property type="entry name" value="ATPase_P-typ_transduc_dom_A_sf"/>
</dbReference>
<keyword evidence="4" id="KW-1185">Reference proteome</keyword>
<organism evidence="3 4">
    <name type="scientific">Funneliformis caledonium</name>
    <dbReference type="NCBI Taxonomy" id="1117310"/>
    <lineage>
        <taxon>Eukaryota</taxon>
        <taxon>Fungi</taxon>
        <taxon>Fungi incertae sedis</taxon>
        <taxon>Mucoromycota</taxon>
        <taxon>Glomeromycotina</taxon>
        <taxon>Glomeromycetes</taxon>
        <taxon>Glomerales</taxon>
        <taxon>Glomeraceae</taxon>
        <taxon>Funneliformis</taxon>
    </lineage>
</organism>
<protein>
    <submittedName>
        <fullName evidence="3">12473_t:CDS:1</fullName>
    </submittedName>
</protein>
<dbReference type="AlphaFoldDB" id="A0A9N9EXZ7"/>
<gene>
    <name evidence="3" type="ORF">FCALED_LOCUS13201</name>
</gene>
<dbReference type="SUPFAM" id="SSF81653">
    <property type="entry name" value="Calcium ATPase, transduction domain A"/>
    <property type="match status" value="1"/>
</dbReference>
<dbReference type="OrthoDB" id="432719at2759"/>
<reference evidence="3" key="1">
    <citation type="submission" date="2021-06" db="EMBL/GenBank/DDBJ databases">
        <authorList>
            <person name="Kallberg Y."/>
            <person name="Tangrot J."/>
            <person name="Rosling A."/>
        </authorList>
    </citation>
    <scope>NUCLEOTIDE SEQUENCE</scope>
    <source>
        <strain evidence="3">UK204</strain>
    </source>
</reference>
<proteinExistence type="predicted"/>
<dbReference type="Proteomes" id="UP000789570">
    <property type="component" value="Unassembled WGS sequence"/>
</dbReference>
<dbReference type="EMBL" id="CAJVPQ010007336">
    <property type="protein sequence ID" value="CAG8695637.1"/>
    <property type="molecule type" value="Genomic_DNA"/>
</dbReference>
<feature type="non-terminal residue" evidence="3">
    <location>
        <position position="1"/>
    </location>
</feature>
<sequence length="47" mass="5017">PMKVTSDQTNVDKQPEDLVIGGTVNGSGTFDVEVTHSGKDTVLSQKR</sequence>
<comment type="caution">
    <text evidence="3">The sequence shown here is derived from an EMBL/GenBank/DDBJ whole genome shotgun (WGS) entry which is preliminary data.</text>
</comment>
<dbReference type="InterPro" id="IPR059000">
    <property type="entry name" value="ATPase_P-type_domA"/>
</dbReference>
<evidence type="ECO:0000256" key="1">
    <source>
        <dbReference type="SAM" id="MobiDB-lite"/>
    </source>
</evidence>
<accession>A0A9N9EXZ7</accession>
<name>A0A9N9EXZ7_9GLOM</name>
<evidence type="ECO:0000313" key="3">
    <source>
        <dbReference type="EMBL" id="CAG8695637.1"/>
    </source>
</evidence>